<protein>
    <submittedName>
        <fullName evidence="1">Uncharacterized protein</fullName>
    </submittedName>
</protein>
<proteinExistence type="predicted"/>
<comment type="caution">
    <text evidence="1">The sequence shown here is derived from an EMBL/GenBank/DDBJ whole genome shotgun (WGS) entry which is preliminary data.</text>
</comment>
<sequence>MGGAIEISVYLIIEDNNMSDIIERHKELSRTVLSPDGHKTSQQKMTSQIHRAPSQILYLFFFRRNSRVRHFCDLVGYLRFFKISGYPAVSGRVHWNSH</sequence>
<gene>
    <name evidence="1" type="ORF">AYP45_04015</name>
</gene>
<dbReference type="AlphaFoldDB" id="A0A1V4AW84"/>
<accession>A0A1V4AW84</accession>
<reference evidence="1 2" key="1">
    <citation type="journal article" date="2017" name="Water Res.">
        <title>Discovery and metagenomic analysis of an anammox bacterial enrichment related to Candidatus "Brocadia caroliniensis" in a full-scale glycerol-fed nitritation-denitritation separate centrate treatment process.</title>
        <authorList>
            <person name="Park H."/>
            <person name="Brotto A.C."/>
            <person name="van Loosdrecht M.C."/>
            <person name="Chandran K."/>
        </authorList>
    </citation>
    <scope>NUCLEOTIDE SEQUENCE [LARGE SCALE GENOMIC DNA]</scope>
    <source>
        <strain evidence="1">26THWARD</strain>
    </source>
</reference>
<evidence type="ECO:0000313" key="1">
    <source>
        <dbReference type="EMBL" id="OOP57329.1"/>
    </source>
</evidence>
<dbReference type="Proteomes" id="UP000189681">
    <property type="component" value="Unassembled WGS sequence"/>
</dbReference>
<dbReference type="STRING" id="1004156.AYP45_04015"/>
<organism evidence="1 2">
    <name type="scientific">Candidatus Brocadia carolinensis</name>
    <dbReference type="NCBI Taxonomy" id="1004156"/>
    <lineage>
        <taxon>Bacteria</taxon>
        <taxon>Pseudomonadati</taxon>
        <taxon>Planctomycetota</taxon>
        <taxon>Candidatus Brocadiia</taxon>
        <taxon>Candidatus Brocadiales</taxon>
        <taxon>Candidatus Brocadiaceae</taxon>
        <taxon>Candidatus Brocadia</taxon>
    </lineage>
</organism>
<evidence type="ECO:0000313" key="2">
    <source>
        <dbReference type="Proteomes" id="UP000189681"/>
    </source>
</evidence>
<name>A0A1V4AW84_9BACT</name>
<dbReference type="EMBL" id="AYTS01000035">
    <property type="protein sequence ID" value="OOP57329.1"/>
    <property type="molecule type" value="Genomic_DNA"/>
</dbReference>